<gene>
    <name evidence="1" type="ORF">Tsubulata_011843</name>
</gene>
<name>A0A9Q0G3X1_9ROSI</name>
<feature type="non-terminal residue" evidence="1">
    <location>
        <position position="103"/>
    </location>
</feature>
<keyword evidence="2" id="KW-1185">Reference proteome</keyword>
<dbReference type="Proteomes" id="UP001141552">
    <property type="component" value="Unassembled WGS sequence"/>
</dbReference>
<organism evidence="1 2">
    <name type="scientific">Turnera subulata</name>
    <dbReference type="NCBI Taxonomy" id="218843"/>
    <lineage>
        <taxon>Eukaryota</taxon>
        <taxon>Viridiplantae</taxon>
        <taxon>Streptophyta</taxon>
        <taxon>Embryophyta</taxon>
        <taxon>Tracheophyta</taxon>
        <taxon>Spermatophyta</taxon>
        <taxon>Magnoliopsida</taxon>
        <taxon>eudicotyledons</taxon>
        <taxon>Gunneridae</taxon>
        <taxon>Pentapetalae</taxon>
        <taxon>rosids</taxon>
        <taxon>fabids</taxon>
        <taxon>Malpighiales</taxon>
        <taxon>Passifloraceae</taxon>
        <taxon>Turnera</taxon>
    </lineage>
</organism>
<sequence length="103" mass="12462">MEIFQRTYVIIFPTWYIFSFRKIYLAARFHQESGNVENCSQYPCQRIILWEKYLKKLGTYPCSEFCFLVETILQVCMIMPYSGKCVQHLNFTLRFSSNNNRQF</sequence>
<comment type="caution">
    <text evidence="1">The sequence shown here is derived from an EMBL/GenBank/DDBJ whole genome shotgun (WGS) entry which is preliminary data.</text>
</comment>
<reference evidence="1" key="1">
    <citation type="submission" date="2022-02" db="EMBL/GenBank/DDBJ databases">
        <authorList>
            <person name="Henning P.M."/>
            <person name="McCubbin A.G."/>
            <person name="Shore J.S."/>
        </authorList>
    </citation>
    <scope>NUCLEOTIDE SEQUENCE</scope>
    <source>
        <strain evidence="1">F60SS</strain>
        <tissue evidence="1">Leaves</tissue>
    </source>
</reference>
<reference evidence="1" key="2">
    <citation type="journal article" date="2023" name="Plants (Basel)">
        <title>Annotation of the Turnera subulata (Passifloraceae) Draft Genome Reveals the S-Locus Evolved after the Divergence of Turneroideae from Passifloroideae in a Stepwise Manner.</title>
        <authorList>
            <person name="Henning P.M."/>
            <person name="Roalson E.H."/>
            <person name="Mir W."/>
            <person name="McCubbin A.G."/>
            <person name="Shore J.S."/>
        </authorList>
    </citation>
    <scope>NUCLEOTIDE SEQUENCE</scope>
    <source>
        <strain evidence="1">F60SS</strain>
    </source>
</reference>
<evidence type="ECO:0000313" key="1">
    <source>
        <dbReference type="EMBL" id="KAJ4841491.1"/>
    </source>
</evidence>
<accession>A0A9Q0G3X1</accession>
<protein>
    <submittedName>
        <fullName evidence="1">Uncharacterized protein</fullName>
    </submittedName>
</protein>
<dbReference type="AlphaFoldDB" id="A0A9Q0G3X1"/>
<proteinExistence type="predicted"/>
<evidence type="ECO:0000313" key="2">
    <source>
        <dbReference type="Proteomes" id="UP001141552"/>
    </source>
</evidence>
<dbReference type="EMBL" id="JAKUCV010002763">
    <property type="protein sequence ID" value="KAJ4841491.1"/>
    <property type="molecule type" value="Genomic_DNA"/>
</dbReference>